<dbReference type="CDD" id="cd14014">
    <property type="entry name" value="STKc_PknB_like"/>
    <property type="match status" value="1"/>
</dbReference>
<keyword evidence="4 5" id="KW-0067">ATP-binding</keyword>
<dbReference type="EMBL" id="MH908922">
    <property type="protein sequence ID" value="AYM54434.1"/>
    <property type="molecule type" value="Genomic_DNA"/>
</dbReference>
<evidence type="ECO:0000259" key="7">
    <source>
        <dbReference type="PROSITE" id="PS50011"/>
    </source>
</evidence>
<dbReference type="Pfam" id="PF00069">
    <property type="entry name" value="Pkinase"/>
    <property type="match status" value="1"/>
</dbReference>
<dbReference type="Gene3D" id="3.30.200.20">
    <property type="entry name" value="Phosphorylase Kinase, domain 1"/>
    <property type="match status" value="1"/>
</dbReference>
<keyword evidence="8" id="KW-0723">Serine/threonine-protein kinase</keyword>
<evidence type="ECO:0000256" key="5">
    <source>
        <dbReference type="PROSITE-ProRule" id="PRU10141"/>
    </source>
</evidence>
<dbReference type="InterPro" id="IPR008271">
    <property type="entry name" value="Ser/Thr_kinase_AS"/>
</dbReference>
<keyword evidence="3 8" id="KW-0418">Kinase</keyword>
<proteinExistence type="predicted"/>
<feature type="region of interest" description="Disordered" evidence="6">
    <location>
        <begin position="412"/>
        <end position="437"/>
    </location>
</feature>
<dbReference type="PROSITE" id="PS50011">
    <property type="entry name" value="PROTEIN_KINASE_DOM"/>
    <property type="match status" value="1"/>
</dbReference>
<keyword evidence="2 5" id="KW-0547">Nucleotide-binding</keyword>
<protein>
    <submittedName>
        <fullName evidence="8">Serine/threonine protein kinase with TPR repeats</fullName>
    </submittedName>
</protein>
<keyword evidence="1" id="KW-0808">Transferase</keyword>
<feature type="compositionally biased region" description="Pro residues" evidence="6">
    <location>
        <begin position="506"/>
        <end position="529"/>
    </location>
</feature>
<dbReference type="SMART" id="SM00220">
    <property type="entry name" value="S_TKc"/>
    <property type="match status" value="1"/>
</dbReference>
<evidence type="ECO:0000313" key="8">
    <source>
        <dbReference type="EMBL" id="AYM54434.1"/>
    </source>
</evidence>
<dbReference type="GO" id="GO:0004674">
    <property type="term" value="F:protein serine/threonine kinase activity"/>
    <property type="evidence" value="ECO:0007669"/>
    <property type="project" value="UniProtKB-KW"/>
</dbReference>
<dbReference type="PROSITE" id="PS00108">
    <property type="entry name" value="PROTEIN_KINASE_ST"/>
    <property type="match status" value="1"/>
</dbReference>
<feature type="compositionally biased region" description="Low complexity" evidence="6">
    <location>
        <begin position="495"/>
        <end position="505"/>
    </location>
</feature>
<reference evidence="8" key="1">
    <citation type="journal article" date="2018" name="J. Ind. Microbiol. Biotechnol.">
        <title>Genome mining reveals uncommon alkylpyrones as type III PKS products from myxobacteria.</title>
        <authorList>
            <person name="Hug J.J."/>
            <person name="Panter F."/>
            <person name="Krug D."/>
            <person name="Muller R."/>
        </authorList>
    </citation>
    <scope>NUCLEOTIDE SEQUENCE</scope>
    <source>
        <strain evidence="8">MSr9315</strain>
    </source>
</reference>
<feature type="region of interest" description="Disordered" evidence="6">
    <location>
        <begin position="301"/>
        <end position="397"/>
    </location>
</feature>
<name>A0A3S7V0B9_9BACT</name>
<dbReference type="PANTHER" id="PTHR43289">
    <property type="entry name" value="MITOGEN-ACTIVATED PROTEIN KINASE KINASE KINASE 20-RELATED"/>
    <property type="match status" value="1"/>
</dbReference>
<dbReference type="PANTHER" id="PTHR43289:SF6">
    <property type="entry name" value="SERINE_THREONINE-PROTEIN KINASE NEKL-3"/>
    <property type="match status" value="1"/>
</dbReference>
<organism evidence="8">
    <name type="scientific">Phaselicystis flava</name>
    <dbReference type="NCBI Taxonomy" id="525924"/>
    <lineage>
        <taxon>Bacteria</taxon>
        <taxon>Pseudomonadati</taxon>
        <taxon>Myxococcota</taxon>
        <taxon>Polyangia</taxon>
        <taxon>Polyangiales</taxon>
        <taxon>Phaselicystidaceae</taxon>
        <taxon>Phaselicystis</taxon>
    </lineage>
</organism>
<dbReference type="InterPro" id="IPR011009">
    <property type="entry name" value="Kinase-like_dom_sf"/>
</dbReference>
<evidence type="ECO:0000256" key="1">
    <source>
        <dbReference type="ARBA" id="ARBA00022679"/>
    </source>
</evidence>
<dbReference type="AlphaFoldDB" id="A0A3S7V0B9"/>
<feature type="compositionally biased region" description="Low complexity" evidence="6">
    <location>
        <begin position="318"/>
        <end position="327"/>
    </location>
</feature>
<dbReference type="InterPro" id="IPR000719">
    <property type="entry name" value="Prot_kinase_dom"/>
</dbReference>
<dbReference type="GO" id="GO:0005524">
    <property type="term" value="F:ATP binding"/>
    <property type="evidence" value="ECO:0007669"/>
    <property type="project" value="UniProtKB-UniRule"/>
</dbReference>
<evidence type="ECO:0000256" key="6">
    <source>
        <dbReference type="SAM" id="MobiDB-lite"/>
    </source>
</evidence>
<accession>A0A3S7V0B9</accession>
<feature type="domain" description="Protein kinase" evidence="7">
    <location>
        <begin position="27"/>
        <end position="287"/>
    </location>
</feature>
<evidence type="ECO:0000256" key="3">
    <source>
        <dbReference type="ARBA" id="ARBA00022777"/>
    </source>
</evidence>
<feature type="region of interest" description="Disordered" evidence="6">
    <location>
        <begin position="468"/>
        <end position="549"/>
    </location>
</feature>
<dbReference type="SUPFAM" id="SSF56112">
    <property type="entry name" value="Protein kinase-like (PK-like)"/>
    <property type="match status" value="1"/>
</dbReference>
<dbReference type="InterPro" id="IPR017441">
    <property type="entry name" value="Protein_kinase_ATP_BS"/>
</dbReference>
<feature type="binding site" evidence="5">
    <location>
        <position position="56"/>
    </location>
    <ligand>
        <name>ATP</name>
        <dbReference type="ChEBI" id="CHEBI:30616"/>
    </ligand>
</feature>
<dbReference type="Gene3D" id="1.10.510.10">
    <property type="entry name" value="Transferase(Phosphotransferase) domain 1"/>
    <property type="match status" value="1"/>
</dbReference>
<evidence type="ECO:0000256" key="4">
    <source>
        <dbReference type="ARBA" id="ARBA00022840"/>
    </source>
</evidence>
<evidence type="ECO:0000256" key="2">
    <source>
        <dbReference type="ARBA" id="ARBA00022741"/>
    </source>
</evidence>
<sequence>MSPPDPTRPAAPPRARAFAPGDRFHHYEVRRFLGEGGSGEVYEVENPHLGRAYALKIMRLADREDPRKVARALVEGKGASTVEHANVVRVFDLGCEPDGRVWILMERLEGESLAERLAHQQRLSPLFALRVAIDAAWGLDAAHEAQILHRDVKPDNLFLTRAGVVKVLDFSIAKVIPEGLQTTLGKVGLGSPGYMAPERFRGARPDARLDVYALGITLWQLLAGRHPFHEALGDLQAMIEKQLRVLPAPLAGELGLPAYVDEVIARAVAKDPAARFLTMAEMAQALLGVRERLARDAQEKRIVLPAPPEGEPKLPDDAPTQRAYRAPAPAPRPHTQPDRRGARVVVPDRAPAAPPPAASTAAPLGPRLFALRPPSTPLPEAAPLAATPPLPETEERGPRGTVLLPRETPAALAAPIPARESATIAAPAPTERRPRRAGARLPATLAIAAGAAILVASAVIASRAGGARSAAPTESSPAPTWLEDAGAPEPPTPAPATATSAASSAPTPPKKPSSAIPPKPPQKPAPRTPPTTDAPRPAPAPAPAVVDIY</sequence>
<dbReference type="PROSITE" id="PS00107">
    <property type="entry name" value="PROTEIN_KINASE_ATP"/>
    <property type="match status" value="1"/>
</dbReference>